<evidence type="ECO:0000256" key="1">
    <source>
        <dbReference type="SAM" id="Phobius"/>
    </source>
</evidence>
<reference evidence="2 3" key="1">
    <citation type="submission" date="2017-03" db="EMBL/GenBank/DDBJ databases">
        <title>Isolation of Levoglucosan Utilizing Bacteria.</title>
        <authorList>
            <person name="Arya A.S."/>
        </authorList>
    </citation>
    <scope>NUCLEOTIDE SEQUENCE [LARGE SCALE GENOMIC DNA]</scope>
    <source>
        <strain evidence="2 3">MEC069</strain>
    </source>
</reference>
<dbReference type="EMBL" id="MYFO01000001">
    <property type="protein sequence ID" value="TFE91820.1"/>
    <property type="molecule type" value="Genomic_DNA"/>
</dbReference>
<keyword evidence="1" id="KW-0812">Transmembrane</keyword>
<protein>
    <submittedName>
        <fullName evidence="2">Uncharacterized protein</fullName>
    </submittedName>
</protein>
<name>A0A4Y8QA98_9BACL</name>
<proteinExistence type="predicted"/>
<accession>A0A4Y8QA98</accession>
<evidence type="ECO:0000313" key="2">
    <source>
        <dbReference type="EMBL" id="TFE91820.1"/>
    </source>
</evidence>
<keyword evidence="3" id="KW-1185">Reference proteome</keyword>
<keyword evidence="1" id="KW-1133">Transmembrane helix</keyword>
<dbReference type="RefSeq" id="WP_134748701.1">
    <property type="nucleotide sequence ID" value="NZ_MYFO02000001.1"/>
</dbReference>
<organism evidence="2 3">
    <name type="scientific">Paenibacillus athensensis</name>
    <dbReference type="NCBI Taxonomy" id="1967502"/>
    <lineage>
        <taxon>Bacteria</taxon>
        <taxon>Bacillati</taxon>
        <taxon>Bacillota</taxon>
        <taxon>Bacilli</taxon>
        <taxon>Bacillales</taxon>
        <taxon>Paenibacillaceae</taxon>
        <taxon>Paenibacillus</taxon>
    </lineage>
</organism>
<keyword evidence="1" id="KW-0472">Membrane</keyword>
<gene>
    <name evidence="2" type="ORF">B5M42_00845</name>
</gene>
<dbReference type="Proteomes" id="UP000298246">
    <property type="component" value="Unassembled WGS sequence"/>
</dbReference>
<comment type="caution">
    <text evidence="2">The sequence shown here is derived from an EMBL/GenBank/DDBJ whole genome shotgun (WGS) entry which is preliminary data.</text>
</comment>
<dbReference type="AlphaFoldDB" id="A0A4Y8QA98"/>
<evidence type="ECO:0000313" key="3">
    <source>
        <dbReference type="Proteomes" id="UP000298246"/>
    </source>
</evidence>
<sequence length="107" mass="11912">MSIRLKLLFSYAAMLVVSLVIMVITPALLIVVFRATITVFASNGQDGRVTVHIRRLLGDGHPKTKFFETVWGGLPAMLSTYSRGKIEKNGNELLRRFGETKETLSIC</sequence>
<feature type="transmembrane region" description="Helical" evidence="1">
    <location>
        <begin position="7"/>
        <end position="33"/>
    </location>
</feature>